<reference evidence="3" key="4">
    <citation type="submission" date="2025-09" db="UniProtKB">
        <authorList>
            <consortium name="Ensembl"/>
        </authorList>
    </citation>
    <scope>IDENTIFICATION</scope>
</reference>
<evidence type="ECO:0000256" key="2">
    <source>
        <dbReference type="SAM" id="Phobius"/>
    </source>
</evidence>
<feature type="transmembrane region" description="Helical" evidence="2">
    <location>
        <begin position="80"/>
        <end position="99"/>
    </location>
</feature>
<keyword evidence="2" id="KW-0812">Transmembrane</keyword>
<evidence type="ECO:0000313" key="3">
    <source>
        <dbReference type="Ensembl" id="ENSELUP00000004802.2"/>
    </source>
</evidence>
<dbReference type="Proteomes" id="UP000265140">
    <property type="component" value="Chromosome 8"/>
</dbReference>
<protein>
    <submittedName>
        <fullName evidence="3">Uncharacterized protein</fullName>
    </submittedName>
</protein>
<dbReference type="RefSeq" id="XP_010897010.1">
    <property type="nucleotide sequence ID" value="XM_010898708.4"/>
</dbReference>
<dbReference type="PANTHER" id="PTHR23320:SF143">
    <property type="entry name" value="MEMBRANE-SPANNING 4-DOMAINS SUBFAMILY A MEMBER 4A-LIKE ISOFORM X1"/>
    <property type="match status" value="1"/>
</dbReference>
<evidence type="ECO:0000256" key="1">
    <source>
        <dbReference type="SAM" id="MobiDB-lite"/>
    </source>
</evidence>
<accession>A0A3P8XJQ4</accession>
<dbReference type="Bgee" id="ENSELUG00000005929">
    <property type="expression patterns" value="Expressed in liver and 14 other cell types or tissues"/>
</dbReference>
<proteinExistence type="predicted"/>
<dbReference type="OrthoDB" id="8958625at2759"/>
<keyword evidence="2" id="KW-0472">Membrane</keyword>
<feature type="transmembrane region" description="Helical" evidence="2">
    <location>
        <begin position="162"/>
        <end position="183"/>
    </location>
</feature>
<keyword evidence="2" id="KW-1133">Transmembrane helix</keyword>
<feature type="transmembrane region" description="Helical" evidence="2">
    <location>
        <begin position="105"/>
        <end position="126"/>
    </location>
</feature>
<dbReference type="GeneID" id="105026913"/>
<sequence>MTDEETALETVEDPSESNVPRSAGPLVEVTFQRNPQQKLKFLESEPKALGITQIALGVFHVGCIIVMLTNGMGVLSREAFQIFGSHLVIIAGSLAIAAQNLRLTTLKACLGMQVVACAVSMFNLFFSMEAFSTYHIYSPCWHYEYNITTEICYSIVESSGHFIHTFALVNTAIIAISITLAIYCCKVVNCCFPAPRMPIITVQAPPVQ</sequence>
<name>A0A3P8XJQ4_ESOLU</name>
<feature type="transmembrane region" description="Helical" evidence="2">
    <location>
        <begin position="48"/>
        <end position="68"/>
    </location>
</feature>
<dbReference type="PANTHER" id="PTHR23320">
    <property type="entry name" value="MEMBRANE-SPANNING 4-DOMAINS SUBFAMILY A MS4A -RELATED"/>
    <property type="match status" value="1"/>
</dbReference>
<dbReference type="InterPro" id="IPR030417">
    <property type="entry name" value="MS4A"/>
</dbReference>
<organism evidence="3 4">
    <name type="scientific">Esox lucius</name>
    <name type="common">Northern pike</name>
    <dbReference type="NCBI Taxonomy" id="8010"/>
    <lineage>
        <taxon>Eukaryota</taxon>
        <taxon>Metazoa</taxon>
        <taxon>Chordata</taxon>
        <taxon>Craniata</taxon>
        <taxon>Vertebrata</taxon>
        <taxon>Euteleostomi</taxon>
        <taxon>Actinopterygii</taxon>
        <taxon>Neopterygii</taxon>
        <taxon>Teleostei</taxon>
        <taxon>Protacanthopterygii</taxon>
        <taxon>Esociformes</taxon>
        <taxon>Esocidae</taxon>
        <taxon>Esox</taxon>
    </lineage>
</organism>
<keyword evidence="4" id="KW-1185">Reference proteome</keyword>
<reference evidence="3" key="2">
    <citation type="submission" date="2020-02" db="EMBL/GenBank/DDBJ databases">
        <title>Esox lucius (northern pike) genome, fEsoLuc1, primary haplotype.</title>
        <authorList>
            <person name="Myers G."/>
            <person name="Karagic N."/>
            <person name="Meyer A."/>
            <person name="Pippel M."/>
            <person name="Reichard M."/>
            <person name="Winkler S."/>
            <person name="Tracey A."/>
            <person name="Sims Y."/>
            <person name="Howe K."/>
            <person name="Rhie A."/>
            <person name="Formenti G."/>
            <person name="Durbin R."/>
            <person name="Fedrigo O."/>
            <person name="Jarvis E.D."/>
        </authorList>
    </citation>
    <scope>NUCLEOTIDE SEQUENCE [LARGE SCALE GENOMIC DNA]</scope>
</reference>
<reference evidence="3" key="3">
    <citation type="submission" date="2025-08" db="UniProtKB">
        <authorList>
            <consortium name="Ensembl"/>
        </authorList>
    </citation>
    <scope>IDENTIFICATION</scope>
</reference>
<feature type="region of interest" description="Disordered" evidence="1">
    <location>
        <begin position="1"/>
        <end position="22"/>
    </location>
</feature>
<evidence type="ECO:0000313" key="4">
    <source>
        <dbReference type="Proteomes" id="UP000265140"/>
    </source>
</evidence>
<dbReference type="AlphaFoldDB" id="A0A3P8XJQ4"/>
<feature type="compositionally biased region" description="Acidic residues" evidence="1">
    <location>
        <begin position="1"/>
        <end position="15"/>
    </location>
</feature>
<dbReference type="GeneTree" id="ENSGT00600000085600"/>
<dbReference type="Ensembl" id="ENSELUT00000011734.3">
    <property type="protein sequence ID" value="ENSELUP00000004802.2"/>
    <property type="gene ID" value="ENSELUG00000005929.3"/>
</dbReference>
<reference evidence="4" key="1">
    <citation type="journal article" date="2014" name="PLoS ONE">
        <title>The genome and linkage map of the northern pike (Esox lucius): conserved synteny revealed between the salmonid sister group and the Neoteleostei.</title>
        <authorList>
            <person name="Rondeau E.B."/>
            <person name="Minkley D.R."/>
            <person name="Leong J.S."/>
            <person name="Messmer A.M."/>
            <person name="Jantzen J.R."/>
            <person name="von Schalburg K.R."/>
            <person name="Lemon C."/>
            <person name="Bird N.H."/>
            <person name="Koop B.F."/>
        </authorList>
    </citation>
    <scope>NUCLEOTIDE SEQUENCE</scope>
</reference>